<feature type="coiled-coil region" evidence="1">
    <location>
        <begin position="206"/>
        <end position="233"/>
    </location>
</feature>
<feature type="region of interest" description="Disordered" evidence="2">
    <location>
        <begin position="718"/>
        <end position="753"/>
    </location>
</feature>
<sequence length="852" mass="93975">MAPRKVSEKTRPEDPPKKRQKVGSSESSKENQALVAAEPGQEALVSRGGGRGLKAVQNAREQSSTVSGPDGTHTESKKSVKEQRLFRAHNNAHVETKVMSEQKRKTTKKDGTVVVTESKSIRFAISEQQSSAEAETCSSLTAVWSPAQEGLIRIYWSGEKKGTGKALPKDIAQCLCPPPPLAGAEVTPKHQRGADDVTPERVLQRISGLMTEMTAMETSLENLREQMEKEEAQDLDLEPLLELEEEDEGAALASAQPPSCIFILAGSSQGAAEHTDAKPQPVFAHLKRCVLVICLTRTPFRWRLRAAQPMSCDAPDYRLPSKAKMARRRRPQKEGAPEKRRSLLRQKPASLGFLAHGGPGERQMREQMLQMRAEAAAAASASRQALARGPRPTLEEEARLEAGSIHDYTKQAIEEAGDSSTVSCWSGDDRSSEVVMEHGHGTDDDTLGVSSPVSEFDFEATCVAQHPWEAGGAGVGVQRRGSQWPLLSELEKIAQLALHRHDIQSRPVTLLGESPQSPQICLTAQLHPRLLALIKVCCRALPPGPKGCNHVLQRDVRCRIPPPPHPRRPSPPPPDHHPDYYHYHYRWYYYHYYRIYYRLDVGARAWTGLGGGSGCILHTRGRRCSDRLRASASTAMSLGHFEASREELAGRMASKEAGATELGRRHKVRLDQGSRAEAKLFALLQRLSPSERQFALQSFNQAQRLALERWILARRAGESSRASPAMRNRSPAGRASCRPSQKGRQGKSGMAGLHLHRRGQKQYYRASVVAGPFCLKTGLTQGADKARRFLEALLRIRARVLASSLQEPACTEQGLEALEVAFRSAIQEEITGLGSGRLYFYANIPASYWVGQ</sequence>
<feature type="non-terminal residue" evidence="3">
    <location>
        <position position="852"/>
    </location>
</feature>
<name>A0A812JQZ5_9DINO</name>
<feature type="region of interest" description="Disordered" evidence="2">
    <location>
        <begin position="1"/>
        <end position="80"/>
    </location>
</feature>
<evidence type="ECO:0000256" key="2">
    <source>
        <dbReference type="SAM" id="MobiDB-lite"/>
    </source>
</evidence>
<keyword evidence="4" id="KW-1185">Reference proteome</keyword>
<feature type="region of interest" description="Disordered" evidence="2">
    <location>
        <begin position="372"/>
        <end position="393"/>
    </location>
</feature>
<feature type="region of interest" description="Disordered" evidence="2">
    <location>
        <begin position="313"/>
        <end position="345"/>
    </location>
</feature>
<evidence type="ECO:0000313" key="3">
    <source>
        <dbReference type="EMBL" id="CAE7213805.1"/>
    </source>
</evidence>
<keyword evidence="1" id="KW-0175">Coiled coil</keyword>
<dbReference type="OrthoDB" id="446785at2759"/>
<proteinExistence type="predicted"/>
<dbReference type="EMBL" id="CAJNJA010006671">
    <property type="protein sequence ID" value="CAE7213805.1"/>
    <property type="molecule type" value="Genomic_DNA"/>
</dbReference>
<comment type="caution">
    <text evidence="3">The sequence shown here is derived from an EMBL/GenBank/DDBJ whole genome shotgun (WGS) entry which is preliminary data.</text>
</comment>
<feature type="compositionally biased region" description="Low complexity" evidence="2">
    <location>
        <begin position="372"/>
        <end position="388"/>
    </location>
</feature>
<evidence type="ECO:0000313" key="4">
    <source>
        <dbReference type="Proteomes" id="UP000601435"/>
    </source>
</evidence>
<gene>
    <name evidence="3" type="ORF">SNEC2469_LOCUS2335</name>
</gene>
<reference evidence="3" key="1">
    <citation type="submission" date="2021-02" db="EMBL/GenBank/DDBJ databases">
        <authorList>
            <person name="Dougan E. K."/>
            <person name="Rhodes N."/>
            <person name="Thang M."/>
            <person name="Chan C."/>
        </authorList>
    </citation>
    <scope>NUCLEOTIDE SEQUENCE</scope>
</reference>
<feature type="compositionally biased region" description="Basic and acidic residues" evidence="2">
    <location>
        <begin position="332"/>
        <end position="341"/>
    </location>
</feature>
<organism evidence="3 4">
    <name type="scientific">Symbiodinium necroappetens</name>
    <dbReference type="NCBI Taxonomy" id="1628268"/>
    <lineage>
        <taxon>Eukaryota</taxon>
        <taxon>Sar</taxon>
        <taxon>Alveolata</taxon>
        <taxon>Dinophyceae</taxon>
        <taxon>Suessiales</taxon>
        <taxon>Symbiodiniaceae</taxon>
        <taxon>Symbiodinium</taxon>
    </lineage>
</organism>
<feature type="compositionally biased region" description="Basic and acidic residues" evidence="2">
    <location>
        <begin position="1"/>
        <end position="17"/>
    </location>
</feature>
<accession>A0A812JQZ5</accession>
<dbReference type="AlphaFoldDB" id="A0A812JQZ5"/>
<evidence type="ECO:0000256" key="1">
    <source>
        <dbReference type="SAM" id="Coils"/>
    </source>
</evidence>
<dbReference type="Proteomes" id="UP000601435">
    <property type="component" value="Unassembled WGS sequence"/>
</dbReference>
<protein>
    <submittedName>
        <fullName evidence="3">Uncharacterized protein</fullName>
    </submittedName>
</protein>